<dbReference type="InterPro" id="IPR028349">
    <property type="entry name" value="PafC-like"/>
</dbReference>
<proteinExistence type="predicted"/>
<dbReference type="InterPro" id="IPR043839">
    <property type="entry name" value="PafC_HTH"/>
</dbReference>
<dbReference type="PIRSF" id="PIRSF016838">
    <property type="entry name" value="PafC"/>
    <property type="match status" value="1"/>
</dbReference>
<accession>A0A4P7QFD9</accession>
<dbReference type="InterPro" id="IPR026881">
    <property type="entry name" value="WYL_dom"/>
</dbReference>
<feature type="domain" description="PafC HTH" evidence="2">
    <location>
        <begin position="11"/>
        <end position="124"/>
    </location>
</feature>
<dbReference type="AlphaFoldDB" id="A0A4P7QFD9"/>
<evidence type="ECO:0000313" key="4">
    <source>
        <dbReference type="EMBL" id="QCB28431.1"/>
    </source>
</evidence>
<evidence type="ECO:0000259" key="1">
    <source>
        <dbReference type="Pfam" id="PF13280"/>
    </source>
</evidence>
<evidence type="ECO:0000259" key="3">
    <source>
        <dbReference type="Pfam" id="PF25583"/>
    </source>
</evidence>
<dbReference type="Pfam" id="PF13280">
    <property type="entry name" value="WYL"/>
    <property type="match status" value="1"/>
</dbReference>
<dbReference type="PANTHER" id="PTHR34580">
    <property type="match status" value="1"/>
</dbReference>
<dbReference type="EMBL" id="CP039247">
    <property type="protein sequence ID" value="QCB28431.1"/>
    <property type="molecule type" value="Genomic_DNA"/>
</dbReference>
<feature type="domain" description="WYL" evidence="1">
    <location>
        <begin position="146"/>
        <end position="215"/>
    </location>
</feature>
<dbReference type="Proteomes" id="UP000296352">
    <property type="component" value="Chromosome"/>
</dbReference>
<dbReference type="PROSITE" id="PS52050">
    <property type="entry name" value="WYL"/>
    <property type="match status" value="1"/>
</dbReference>
<dbReference type="PANTHER" id="PTHR34580:SF1">
    <property type="entry name" value="PROTEIN PAFC"/>
    <property type="match status" value="1"/>
</dbReference>
<sequence>MPQDASGKLADLVLSINLIPYFRAHPDYTLMEAAQDLGKRPREIKEALERLLYTGIGKYGGENIELEADYRRPINIINDQGLNKALRLTPIEASALLITLESLESMSGLVDTDAVRSAADKLRRIMDKKTEAMYDSLAQPDPDESEALAHISEAVRDSRVVRFDYWNASKDSTARRTVVPALIFIHDTETYVRAWDEDRQGFRQFRFDRIDNVEVLERIGDPHTKELDFDPEDPFNYGTAHRARLEIDQSSTWLTYYHDIELGRPLGNGWVEATMSYLDSEWLVRFALAQAGRVRVVGPDSLVEAVAKRARLALERYTL</sequence>
<evidence type="ECO:0000259" key="2">
    <source>
        <dbReference type="Pfam" id="PF19187"/>
    </source>
</evidence>
<feature type="domain" description="WCX" evidence="3">
    <location>
        <begin position="242"/>
        <end position="313"/>
    </location>
</feature>
<gene>
    <name evidence="4" type="ORF">CENDO_05755</name>
</gene>
<protein>
    <recommendedName>
        <fullName evidence="6">WYL domain-containing protein</fullName>
    </recommendedName>
</protein>
<dbReference type="KEGG" id="cee:CENDO_05755"/>
<dbReference type="Pfam" id="PF19187">
    <property type="entry name" value="HTH_PafC"/>
    <property type="match status" value="1"/>
</dbReference>
<dbReference type="InterPro" id="IPR051534">
    <property type="entry name" value="CBASS_pafABC_assoc_protein"/>
</dbReference>
<evidence type="ECO:0008006" key="6">
    <source>
        <dbReference type="Google" id="ProtNLM"/>
    </source>
</evidence>
<evidence type="ECO:0000313" key="5">
    <source>
        <dbReference type="Proteomes" id="UP000296352"/>
    </source>
</evidence>
<organism evidence="4 5">
    <name type="scientific">Corynebacterium endometrii</name>
    <dbReference type="NCBI Taxonomy" id="2488819"/>
    <lineage>
        <taxon>Bacteria</taxon>
        <taxon>Bacillati</taxon>
        <taxon>Actinomycetota</taxon>
        <taxon>Actinomycetes</taxon>
        <taxon>Mycobacteriales</taxon>
        <taxon>Corynebacteriaceae</taxon>
        <taxon>Corynebacterium</taxon>
    </lineage>
</organism>
<dbReference type="RefSeq" id="WP_136141171.1">
    <property type="nucleotide sequence ID" value="NZ_CP039247.1"/>
</dbReference>
<keyword evidence="5" id="KW-1185">Reference proteome</keyword>
<dbReference type="OrthoDB" id="5174471at2"/>
<dbReference type="InterPro" id="IPR057727">
    <property type="entry name" value="WCX_dom"/>
</dbReference>
<name>A0A4P7QFD9_9CORY</name>
<dbReference type="Pfam" id="PF25583">
    <property type="entry name" value="WCX"/>
    <property type="match status" value="1"/>
</dbReference>
<reference evidence="4 5" key="1">
    <citation type="submission" date="2019-04" db="EMBL/GenBank/DDBJ databases">
        <title>Corynebacterium endometrii sp. nov., isolated from the uterus of a cow with endometritis.</title>
        <authorList>
            <person name="Ballas P."/>
            <person name="Ruckert C."/>
            <person name="Wagener K."/>
            <person name="Drillich M."/>
            <person name="Kaempfer P."/>
            <person name="Busse H.-J."/>
            <person name="Ehling-Schulz M."/>
        </authorList>
    </citation>
    <scope>NUCLEOTIDE SEQUENCE [LARGE SCALE GENOMIC DNA]</scope>
    <source>
        <strain evidence="4 5">LMM-1653</strain>
    </source>
</reference>